<evidence type="ECO:0000313" key="8">
    <source>
        <dbReference type="EMBL" id="NMG74001.1"/>
    </source>
</evidence>
<keyword evidence="2" id="KW-0805">Transcription regulation</keyword>
<comment type="caution">
    <text evidence="8">The sequence shown here is derived from an EMBL/GenBank/DDBJ whole genome shotgun (WGS) entry which is preliminary data.</text>
</comment>
<name>A0ABX1Q6J9_9RHOO</name>
<dbReference type="PANTHER" id="PTHR43214">
    <property type="entry name" value="TWO-COMPONENT RESPONSE REGULATOR"/>
    <property type="match status" value="1"/>
</dbReference>
<dbReference type="InterPro" id="IPR001789">
    <property type="entry name" value="Sig_transdc_resp-reg_receiver"/>
</dbReference>
<dbReference type="CDD" id="cd06170">
    <property type="entry name" value="LuxR_C_like"/>
    <property type="match status" value="1"/>
</dbReference>
<dbReference type="Gene3D" id="3.40.50.2300">
    <property type="match status" value="1"/>
</dbReference>
<dbReference type="CDD" id="cd17535">
    <property type="entry name" value="REC_NarL-like"/>
    <property type="match status" value="1"/>
</dbReference>
<dbReference type="SMART" id="SM00448">
    <property type="entry name" value="REC"/>
    <property type="match status" value="1"/>
</dbReference>
<dbReference type="SUPFAM" id="SSF46894">
    <property type="entry name" value="C-terminal effector domain of the bipartite response regulators"/>
    <property type="match status" value="1"/>
</dbReference>
<organism evidence="8 9">
    <name type="scientific">Aromatoleum diolicum</name>
    <dbReference type="NCBI Taxonomy" id="75796"/>
    <lineage>
        <taxon>Bacteria</taxon>
        <taxon>Pseudomonadati</taxon>
        <taxon>Pseudomonadota</taxon>
        <taxon>Betaproteobacteria</taxon>
        <taxon>Rhodocyclales</taxon>
        <taxon>Rhodocyclaceae</taxon>
        <taxon>Aromatoleum</taxon>
    </lineage>
</organism>
<dbReference type="InterPro" id="IPR011006">
    <property type="entry name" value="CheY-like_superfamily"/>
</dbReference>
<dbReference type="Pfam" id="PF00072">
    <property type="entry name" value="Response_reg"/>
    <property type="match status" value="1"/>
</dbReference>
<evidence type="ECO:0000313" key="9">
    <source>
        <dbReference type="Proteomes" id="UP000648984"/>
    </source>
</evidence>
<gene>
    <name evidence="8" type="ORF">GPA25_04445</name>
</gene>
<dbReference type="SMART" id="SM00421">
    <property type="entry name" value="HTH_LUXR"/>
    <property type="match status" value="1"/>
</dbReference>
<accession>A0ABX1Q6J9</accession>
<dbReference type="InterPro" id="IPR016032">
    <property type="entry name" value="Sig_transdc_resp-reg_C-effctor"/>
</dbReference>
<keyword evidence="1 5" id="KW-0597">Phosphoprotein</keyword>
<evidence type="ECO:0000259" key="6">
    <source>
        <dbReference type="PROSITE" id="PS50043"/>
    </source>
</evidence>
<dbReference type="PRINTS" id="PR00038">
    <property type="entry name" value="HTHLUXR"/>
</dbReference>
<evidence type="ECO:0000256" key="1">
    <source>
        <dbReference type="ARBA" id="ARBA00022553"/>
    </source>
</evidence>
<protein>
    <submittedName>
        <fullName evidence="8">Response regulator</fullName>
    </submittedName>
</protein>
<feature type="domain" description="Response regulatory" evidence="7">
    <location>
        <begin position="3"/>
        <end position="119"/>
    </location>
</feature>
<dbReference type="PROSITE" id="PS50043">
    <property type="entry name" value="HTH_LUXR_2"/>
    <property type="match status" value="1"/>
</dbReference>
<proteinExistence type="predicted"/>
<dbReference type="InterPro" id="IPR000792">
    <property type="entry name" value="Tscrpt_reg_LuxR_C"/>
</dbReference>
<dbReference type="InterPro" id="IPR058245">
    <property type="entry name" value="NreC/VraR/RcsB-like_REC"/>
</dbReference>
<sequence length="209" mass="22642">MVNVLIADDHAVVRSGLRQFLASTEDIEVAAEAATGEEVLALVRKGVCDVVLLDIALPDLNGLEVLKRVKRERPDLPVLIFSMYSEDEFAVPALNAGASGYLNKDSPPGQILTALRAVATGARYVSPALAEKLLAGTVSRGKRLPHEALSSREMEVLLLLSKGIPLTKIGEMLHVSVKTVSTYRSRVLEKLAMQSNAEVTRYVMEHKLG</sequence>
<evidence type="ECO:0000256" key="3">
    <source>
        <dbReference type="ARBA" id="ARBA00023125"/>
    </source>
</evidence>
<evidence type="ECO:0000256" key="2">
    <source>
        <dbReference type="ARBA" id="ARBA00023015"/>
    </source>
</evidence>
<dbReference type="RefSeq" id="WP_169259157.1">
    <property type="nucleotide sequence ID" value="NZ_WTVQ01000005.1"/>
</dbReference>
<dbReference type="PROSITE" id="PS50110">
    <property type="entry name" value="RESPONSE_REGULATORY"/>
    <property type="match status" value="1"/>
</dbReference>
<dbReference type="EMBL" id="WTVQ01000005">
    <property type="protein sequence ID" value="NMG74001.1"/>
    <property type="molecule type" value="Genomic_DNA"/>
</dbReference>
<evidence type="ECO:0000256" key="4">
    <source>
        <dbReference type="ARBA" id="ARBA00023163"/>
    </source>
</evidence>
<dbReference type="Proteomes" id="UP000648984">
    <property type="component" value="Unassembled WGS sequence"/>
</dbReference>
<reference evidence="8 9" key="1">
    <citation type="submission" date="2019-12" db="EMBL/GenBank/DDBJ databases">
        <title>Comparative genomics gives insights into the taxonomy of the Azoarcus-Aromatoleum group and reveals separate origins of nif in the plant-associated Azoarcus and non-plant-associated Aromatoleum sub-groups.</title>
        <authorList>
            <person name="Lafos M."/>
            <person name="Maluk M."/>
            <person name="Batista M."/>
            <person name="Junghare M."/>
            <person name="Carmona M."/>
            <person name="Faoro H."/>
            <person name="Cruz L.M."/>
            <person name="Battistoni F."/>
            <person name="De Souza E."/>
            <person name="Pedrosa F."/>
            <person name="Chen W.-M."/>
            <person name="Poole P.S."/>
            <person name="Dixon R.A."/>
            <person name="James E.K."/>
        </authorList>
    </citation>
    <scope>NUCLEOTIDE SEQUENCE [LARGE SCALE GENOMIC DNA]</scope>
    <source>
        <strain evidence="8 9">22Lin</strain>
    </source>
</reference>
<feature type="modified residue" description="4-aspartylphosphate" evidence="5">
    <location>
        <position position="54"/>
    </location>
</feature>
<keyword evidence="9" id="KW-1185">Reference proteome</keyword>
<keyword evidence="4" id="KW-0804">Transcription</keyword>
<feature type="domain" description="HTH luxR-type" evidence="6">
    <location>
        <begin position="142"/>
        <end position="207"/>
    </location>
</feature>
<dbReference type="InterPro" id="IPR039420">
    <property type="entry name" value="WalR-like"/>
</dbReference>
<dbReference type="Pfam" id="PF00196">
    <property type="entry name" value="GerE"/>
    <property type="match status" value="1"/>
</dbReference>
<dbReference type="PANTHER" id="PTHR43214:SF41">
    <property type="entry name" value="NITRATE_NITRITE RESPONSE REGULATOR PROTEIN NARP"/>
    <property type="match status" value="1"/>
</dbReference>
<keyword evidence="3" id="KW-0238">DNA-binding</keyword>
<dbReference type="SUPFAM" id="SSF52172">
    <property type="entry name" value="CheY-like"/>
    <property type="match status" value="1"/>
</dbReference>
<evidence type="ECO:0000256" key="5">
    <source>
        <dbReference type="PROSITE-ProRule" id="PRU00169"/>
    </source>
</evidence>
<evidence type="ECO:0000259" key="7">
    <source>
        <dbReference type="PROSITE" id="PS50110"/>
    </source>
</evidence>